<accession>A0A2M4CB25</accession>
<reference evidence="3" key="1">
    <citation type="submission" date="2018-01" db="EMBL/GenBank/DDBJ databases">
        <title>An insight into the sialome of Amazonian anophelines.</title>
        <authorList>
            <person name="Ribeiro J.M."/>
            <person name="Scarpassa V."/>
            <person name="Calvo E."/>
        </authorList>
    </citation>
    <scope>NUCLEOTIDE SEQUENCE</scope>
    <source>
        <tissue evidence="3">Salivary glands</tissue>
    </source>
</reference>
<name>A0A2M4CB25_9DIPT</name>
<sequence length="83" mass="9458">MAHTTREVLNLFNQLSTLLLLLLPRLVAWSIEPSQLGIMLRPFDVRGSSLTAPCRANAPPRRPRRGVTRNFGRKKKAKKERLP</sequence>
<dbReference type="AlphaFoldDB" id="A0A2M4CB25"/>
<organism evidence="3">
    <name type="scientific">Anopheles marajoara</name>
    <dbReference type="NCBI Taxonomy" id="58244"/>
    <lineage>
        <taxon>Eukaryota</taxon>
        <taxon>Metazoa</taxon>
        <taxon>Ecdysozoa</taxon>
        <taxon>Arthropoda</taxon>
        <taxon>Hexapoda</taxon>
        <taxon>Insecta</taxon>
        <taxon>Pterygota</taxon>
        <taxon>Neoptera</taxon>
        <taxon>Endopterygota</taxon>
        <taxon>Diptera</taxon>
        <taxon>Nematocera</taxon>
        <taxon>Culicoidea</taxon>
        <taxon>Culicidae</taxon>
        <taxon>Anophelinae</taxon>
        <taxon>Anopheles</taxon>
    </lineage>
</organism>
<evidence type="ECO:0000256" key="2">
    <source>
        <dbReference type="SAM" id="SignalP"/>
    </source>
</evidence>
<evidence type="ECO:0000256" key="1">
    <source>
        <dbReference type="SAM" id="MobiDB-lite"/>
    </source>
</evidence>
<feature type="compositionally biased region" description="Basic residues" evidence="1">
    <location>
        <begin position="61"/>
        <end position="83"/>
    </location>
</feature>
<keyword evidence="2" id="KW-0732">Signal</keyword>
<dbReference type="EMBL" id="GGFJ01013392">
    <property type="protein sequence ID" value="MBW62533.1"/>
    <property type="molecule type" value="Transcribed_RNA"/>
</dbReference>
<protein>
    <submittedName>
        <fullName evidence="3">Putative secreted protein</fullName>
    </submittedName>
</protein>
<feature type="chain" id="PRO_5014649770" evidence="2">
    <location>
        <begin position="31"/>
        <end position="83"/>
    </location>
</feature>
<evidence type="ECO:0000313" key="3">
    <source>
        <dbReference type="EMBL" id="MBW62533.1"/>
    </source>
</evidence>
<feature type="signal peptide" evidence="2">
    <location>
        <begin position="1"/>
        <end position="30"/>
    </location>
</feature>
<feature type="region of interest" description="Disordered" evidence="1">
    <location>
        <begin position="52"/>
        <end position="83"/>
    </location>
</feature>
<proteinExistence type="predicted"/>